<gene>
    <name evidence="6" type="ORF">GSH16_12815</name>
</gene>
<dbReference type="GO" id="GO:0008270">
    <property type="term" value="F:zinc ion binding"/>
    <property type="evidence" value="ECO:0007669"/>
    <property type="project" value="UniProtKB-KW"/>
</dbReference>
<dbReference type="Pfam" id="PF01258">
    <property type="entry name" value="zf-dskA_traR"/>
    <property type="match status" value="1"/>
</dbReference>
<dbReference type="PANTHER" id="PTHR33823:SF4">
    <property type="entry name" value="GENERAL STRESS PROTEIN 16O"/>
    <property type="match status" value="1"/>
</dbReference>
<sequence>MSSNREEYRLLLEGRARALSDAAATNADSRATVTLDQQSVGRLSRMDALQQQAMARATDARRQAEMLAIEAALARLDDGSFGLCVECEEPIAPGRLALDPTVRTCLDCARG</sequence>
<evidence type="ECO:0000259" key="5">
    <source>
        <dbReference type="Pfam" id="PF01258"/>
    </source>
</evidence>
<reference evidence="6 7" key="1">
    <citation type="submission" date="2019-12" db="EMBL/GenBank/DDBJ databases">
        <title>Strain KN286 was isolated from seawater, which was collected from Caroline Seamount in the tropical western Pacific.</title>
        <authorList>
            <person name="Wang Q."/>
        </authorList>
    </citation>
    <scope>NUCLEOTIDE SEQUENCE [LARGE SCALE GENOMIC DNA]</scope>
    <source>
        <strain evidence="6 7">KN286</strain>
    </source>
</reference>
<evidence type="ECO:0000313" key="7">
    <source>
        <dbReference type="Proteomes" id="UP000436016"/>
    </source>
</evidence>
<evidence type="ECO:0000256" key="4">
    <source>
        <dbReference type="PROSITE-ProRule" id="PRU00510"/>
    </source>
</evidence>
<feature type="domain" description="Zinc finger DksA/TraR C4-type" evidence="5">
    <location>
        <begin position="79"/>
        <end position="110"/>
    </location>
</feature>
<evidence type="ECO:0000256" key="2">
    <source>
        <dbReference type="ARBA" id="ARBA00022771"/>
    </source>
</evidence>
<keyword evidence="7" id="KW-1185">Reference proteome</keyword>
<keyword evidence="1" id="KW-0479">Metal-binding</keyword>
<proteinExistence type="predicted"/>
<keyword evidence="3" id="KW-0862">Zinc</keyword>
<protein>
    <submittedName>
        <fullName evidence="6">TraR/DksA family transcriptional regulator</fullName>
    </submittedName>
</protein>
<accession>A0A6B0TP42</accession>
<dbReference type="AlphaFoldDB" id="A0A6B0TP42"/>
<dbReference type="Proteomes" id="UP000436016">
    <property type="component" value="Unassembled WGS sequence"/>
</dbReference>
<comment type="caution">
    <text evidence="6">The sequence shown here is derived from an EMBL/GenBank/DDBJ whole genome shotgun (WGS) entry which is preliminary data.</text>
</comment>
<evidence type="ECO:0000256" key="3">
    <source>
        <dbReference type="ARBA" id="ARBA00022833"/>
    </source>
</evidence>
<evidence type="ECO:0000313" key="6">
    <source>
        <dbReference type="EMBL" id="MXU66327.1"/>
    </source>
</evidence>
<dbReference type="PROSITE" id="PS51128">
    <property type="entry name" value="ZF_DKSA_2"/>
    <property type="match status" value="1"/>
</dbReference>
<dbReference type="RefSeq" id="WP_160855696.1">
    <property type="nucleotide sequence ID" value="NZ_WUWG01000005.1"/>
</dbReference>
<dbReference type="InterPro" id="IPR000962">
    <property type="entry name" value="Znf_DskA_TraR"/>
</dbReference>
<organism evidence="6 7">
    <name type="scientific">Oceanomicrobium pacificus</name>
    <dbReference type="NCBI Taxonomy" id="2692916"/>
    <lineage>
        <taxon>Bacteria</taxon>
        <taxon>Pseudomonadati</taxon>
        <taxon>Pseudomonadota</taxon>
        <taxon>Alphaproteobacteria</taxon>
        <taxon>Rhodobacterales</taxon>
        <taxon>Paracoccaceae</taxon>
        <taxon>Oceanomicrobium</taxon>
    </lineage>
</organism>
<evidence type="ECO:0000256" key="1">
    <source>
        <dbReference type="ARBA" id="ARBA00022723"/>
    </source>
</evidence>
<name>A0A6B0TP42_9RHOB</name>
<feature type="zinc finger region" description="dksA C4-type" evidence="4">
    <location>
        <begin position="84"/>
        <end position="108"/>
    </location>
</feature>
<dbReference type="Gene3D" id="1.20.120.910">
    <property type="entry name" value="DksA, coiled-coil domain"/>
    <property type="match status" value="1"/>
</dbReference>
<dbReference type="SUPFAM" id="SSF57716">
    <property type="entry name" value="Glucocorticoid receptor-like (DNA-binding domain)"/>
    <property type="match status" value="1"/>
</dbReference>
<dbReference type="EMBL" id="WUWG01000005">
    <property type="protein sequence ID" value="MXU66327.1"/>
    <property type="molecule type" value="Genomic_DNA"/>
</dbReference>
<keyword evidence="2" id="KW-0863">Zinc-finger</keyword>
<dbReference type="PANTHER" id="PTHR33823">
    <property type="entry name" value="RNA POLYMERASE-BINDING TRANSCRIPTION FACTOR DKSA-RELATED"/>
    <property type="match status" value="1"/>
</dbReference>